<reference evidence="3" key="1">
    <citation type="submission" date="2022-07" db="EMBL/GenBank/DDBJ databases">
        <title>Fungi with potential for degradation of polypropylene.</title>
        <authorList>
            <person name="Gostincar C."/>
        </authorList>
    </citation>
    <scope>NUCLEOTIDE SEQUENCE</scope>
    <source>
        <strain evidence="3">EXF-13287</strain>
    </source>
</reference>
<feature type="compositionally biased region" description="Basic and acidic residues" evidence="2">
    <location>
        <begin position="258"/>
        <end position="272"/>
    </location>
</feature>
<evidence type="ECO:0000313" key="3">
    <source>
        <dbReference type="EMBL" id="KAJ9131762.1"/>
    </source>
</evidence>
<dbReference type="GO" id="GO:0005684">
    <property type="term" value="C:U2-type spliceosomal complex"/>
    <property type="evidence" value="ECO:0007669"/>
    <property type="project" value="TreeGrafter"/>
</dbReference>
<name>A0AA38R3D0_9PEZI</name>
<comment type="similarity">
    <text evidence="1">Belongs to the CWC16 family.</text>
</comment>
<gene>
    <name evidence="3" type="ORF">NKR19_g9457</name>
</gene>
<protein>
    <submittedName>
        <fullName evidence="3">DUF572-domain-containing protein</fullName>
    </submittedName>
</protein>
<keyword evidence="4" id="KW-1185">Reference proteome</keyword>
<evidence type="ECO:0000256" key="1">
    <source>
        <dbReference type="ARBA" id="ARBA00005595"/>
    </source>
</evidence>
<feature type="compositionally biased region" description="Basic residues" evidence="2">
    <location>
        <begin position="273"/>
        <end position="283"/>
    </location>
</feature>
<evidence type="ECO:0000256" key="2">
    <source>
        <dbReference type="SAM" id="MobiDB-lite"/>
    </source>
</evidence>
<dbReference type="InterPro" id="IPR007590">
    <property type="entry name" value="Saf4/Yju2"/>
</dbReference>
<organism evidence="3 4">
    <name type="scientific">Coniochaeta hoffmannii</name>
    <dbReference type="NCBI Taxonomy" id="91930"/>
    <lineage>
        <taxon>Eukaryota</taxon>
        <taxon>Fungi</taxon>
        <taxon>Dikarya</taxon>
        <taxon>Ascomycota</taxon>
        <taxon>Pezizomycotina</taxon>
        <taxon>Sordariomycetes</taxon>
        <taxon>Sordariomycetidae</taxon>
        <taxon>Coniochaetales</taxon>
        <taxon>Coniochaetaceae</taxon>
        <taxon>Coniochaeta</taxon>
    </lineage>
</organism>
<evidence type="ECO:0000313" key="4">
    <source>
        <dbReference type="Proteomes" id="UP001174691"/>
    </source>
</evidence>
<dbReference type="Pfam" id="PF04502">
    <property type="entry name" value="Saf4_Yju2"/>
    <property type="match status" value="1"/>
</dbReference>
<feature type="region of interest" description="Disordered" evidence="2">
    <location>
        <begin position="11"/>
        <end position="34"/>
    </location>
</feature>
<feature type="compositionally biased region" description="Low complexity" evidence="2">
    <location>
        <begin position="318"/>
        <end position="329"/>
    </location>
</feature>
<feature type="region of interest" description="Disordered" evidence="2">
    <location>
        <begin position="312"/>
        <end position="372"/>
    </location>
</feature>
<feature type="region of interest" description="Disordered" evidence="2">
    <location>
        <begin position="236"/>
        <end position="290"/>
    </location>
</feature>
<accession>A0AA38R3D0</accession>
<proteinExistence type="inferred from homology"/>
<dbReference type="EMBL" id="JANBVN010000228">
    <property type="protein sequence ID" value="KAJ9131762.1"/>
    <property type="molecule type" value="Genomic_DNA"/>
</dbReference>
<dbReference type="PANTHER" id="PTHR12111">
    <property type="entry name" value="SPLICING FACTOR YJU2"/>
    <property type="match status" value="1"/>
</dbReference>
<sequence length="372" mass="41219">MQGFNMGRYVPPDQEGLVSGNALHKKRPPGTTRAADGSQVVRFEMPFAVWCSTCPKPTIIGQGVRFNATKTRVGRYYSSPIFSFRMRHPACGGEIEIRTDPKNTAYVVVGGGRKRDLGADEESLVKGDREGGEILTEGERRDMREVAFRNLEKTIEDREVAERGKVRIEELEEGQRVWEDPYERNRRLRAAFRVGRKEREGEAKRSGEVKERLGLGEEFELVPEVEADRVRAELVDFGGEGEGEDNVDRALVKPLFGDSRKTTDGPSEPKKSGKEKKGRPKRQLKSEMVATKRREHLVSEIVGNTRAVRDPFLGFGVSSSPRSTTPLLPGLKRKRPAETGPGPPIAVNEGADFTASPSASPAPGLVNYDSDD</sequence>
<comment type="caution">
    <text evidence="3">The sequence shown here is derived from an EMBL/GenBank/DDBJ whole genome shotgun (WGS) entry which is preliminary data.</text>
</comment>
<dbReference type="AlphaFoldDB" id="A0AA38R3D0"/>
<dbReference type="GO" id="GO:0000398">
    <property type="term" value="P:mRNA splicing, via spliceosome"/>
    <property type="evidence" value="ECO:0007669"/>
    <property type="project" value="InterPro"/>
</dbReference>
<dbReference type="PANTHER" id="PTHR12111:SF2">
    <property type="entry name" value="SPLICING FACTOR YJU2B-RELATED"/>
    <property type="match status" value="1"/>
</dbReference>
<dbReference type="Proteomes" id="UP001174691">
    <property type="component" value="Unassembled WGS sequence"/>
</dbReference>
<dbReference type="GO" id="GO:0071014">
    <property type="term" value="C:post-mRNA release spliceosomal complex"/>
    <property type="evidence" value="ECO:0007669"/>
    <property type="project" value="TreeGrafter"/>
</dbReference>